<sequence>MGSEDRQALGQYLCINLVIFRRFQFDKEWHGLPGGQRPN</sequence>
<protein>
    <submittedName>
        <fullName evidence="1">Uncharacterized protein</fullName>
    </submittedName>
</protein>
<evidence type="ECO:0000313" key="2">
    <source>
        <dbReference type="Proteomes" id="UP000422232"/>
    </source>
</evidence>
<evidence type="ECO:0000313" key="1">
    <source>
        <dbReference type="EMBL" id="QGO06372.1"/>
    </source>
</evidence>
<organism evidence="1 2">
    <name type="scientific">Piscirickettsia salmonis</name>
    <dbReference type="NCBI Taxonomy" id="1238"/>
    <lineage>
        <taxon>Bacteria</taxon>
        <taxon>Pseudomonadati</taxon>
        <taxon>Pseudomonadota</taxon>
        <taxon>Gammaproteobacteria</taxon>
        <taxon>Thiotrichales</taxon>
        <taxon>Piscirickettsiaceae</taxon>
        <taxon>Piscirickettsia</taxon>
    </lineage>
</organism>
<dbReference type="EMBL" id="CP038908">
    <property type="protein sequence ID" value="QGO06372.1"/>
    <property type="molecule type" value="Genomic_DNA"/>
</dbReference>
<reference evidence="1 2" key="1">
    <citation type="submission" date="2019-04" db="EMBL/GenBank/DDBJ databases">
        <title>Complete genome sequencing of Piscirickettsia salmonis strain Psal-009.</title>
        <authorList>
            <person name="Schober I."/>
            <person name="Bunk B."/>
            <person name="Sproer C."/>
            <person name="Carril G.P."/>
            <person name="Riedel T."/>
            <person name="Flores-Herrera P.A."/>
            <person name="Nourdin-Galindo G."/>
            <person name="Marshall S.H."/>
            <person name="Overmann J."/>
        </authorList>
    </citation>
    <scope>NUCLEOTIDE SEQUENCE [LARGE SCALE GENOMIC DNA]</scope>
    <source>
        <strain evidence="1 2">Psal-009</strain>
    </source>
</reference>
<gene>
    <name evidence="1" type="ORF">Psal009_02283</name>
</gene>
<proteinExistence type="predicted"/>
<name>A0A9Q6PT40_PISSA</name>
<dbReference type="AlphaFoldDB" id="A0A9Q6PT40"/>
<accession>A0A9Q6PT40</accession>
<keyword evidence="2" id="KW-1185">Reference proteome</keyword>
<dbReference type="Proteomes" id="UP000422232">
    <property type="component" value="Chromosome"/>
</dbReference>